<dbReference type="EMBL" id="AZAC01000014">
    <property type="protein sequence ID" value="KIX13682.1"/>
    <property type="molecule type" value="Genomic_DNA"/>
</dbReference>
<evidence type="ECO:0000313" key="3">
    <source>
        <dbReference type="EMBL" id="KIX13682.1"/>
    </source>
</evidence>
<gene>
    <name evidence="3" type="ORF">X474_11905</name>
</gene>
<dbReference type="Gene3D" id="3.90.1300.10">
    <property type="entry name" value="Amidase signature (AS) domain"/>
    <property type="match status" value="1"/>
</dbReference>
<evidence type="ECO:0000313" key="4">
    <source>
        <dbReference type="Proteomes" id="UP000032233"/>
    </source>
</evidence>
<proteinExistence type="inferred from homology"/>
<sequence length="453" mass="48499">MRKKEISPVELATACLDRIEALNEKTNAFITITRELALEQAARAEQEILKGEYKGPLHGMPYAAKDLFETKGVRTTCGSTILYENFPQKDAAVVEKLARAGAVLVGKTNMHEFAFGLTNHNTHYGHAKNPWDTERVTGGSSGGSGAAVASGCVPMALGTDTGGSIRIPSSLCGLTGLKPTYGRVSKYGVYPLSWTLDHVGPLTRTAADAAATLNVLAGYDERDPGSADHSVADYVKALETDLQGMVIGWVDSLFFEMMDPEVKALVEAAKERFQELGAKVVPVSVPDLDKAAQATLLILSSEAASALSGHHRNHPDKLGADVKSRLDAGAMHLATHYVDAMRWRRKTQEGFARAFTEVDLLLTPGSSITAPLIKDAAVNLEGVDVPVGVALTRCTRIFNLMGLPSLVLPCGFDQKGLPAALQLTGRPFDEAGVLAAGHAYQKSCFKMENWPEP</sequence>
<dbReference type="AlphaFoldDB" id="A0A0D2GFG0"/>
<keyword evidence="4" id="KW-1185">Reference proteome</keyword>
<dbReference type="Pfam" id="PF01425">
    <property type="entry name" value="Amidase"/>
    <property type="match status" value="1"/>
</dbReference>
<comment type="caution">
    <text evidence="3">The sequence shown here is derived from an EMBL/GenBank/DDBJ whole genome shotgun (WGS) entry which is preliminary data.</text>
</comment>
<dbReference type="InParanoid" id="A0A0D2GFG0"/>
<dbReference type="InterPro" id="IPR036928">
    <property type="entry name" value="AS_sf"/>
</dbReference>
<dbReference type="PANTHER" id="PTHR11895:SF7">
    <property type="entry name" value="GLUTAMYL-TRNA(GLN) AMIDOTRANSFERASE SUBUNIT A, MITOCHONDRIAL"/>
    <property type="match status" value="1"/>
</dbReference>
<feature type="domain" description="Amidase" evidence="2">
    <location>
        <begin position="10"/>
        <end position="434"/>
    </location>
</feature>
<dbReference type="InterPro" id="IPR000120">
    <property type="entry name" value="Amidase"/>
</dbReference>
<accession>A0A0D2GFG0</accession>
<organism evidence="3 4">
    <name type="scientific">Dethiosulfatarculus sandiegensis</name>
    <dbReference type="NCBI Taxonomy" id="1429043"/>
    <lineage>
        <taxon>Bacteria</taxon>
        <taxon>Pseudomonadati</taxon>
        <taxon>Thermodesulfobacteriota</taxon>
        <taxon>Desulfarculia</taxon>
        <taxon>Desulfarculales</taxon>
        <taxon>Desulfarculaceae</taxon>
        <taxon>Dethiosulfatarculus</taxon>
    </lineage>
</organism>
<dbReference type="PROSITE" id="PS00571">
    <property type="entry name" value="AMIDASES"/>
    <property type="match status" value="1"/>
</dbReference>
<name>A0A0D2GFG0_9BACT</name>
<dbReference type="PATRIC" id="fig|1429043.3.peg.2534"/>
<reference evidence="3 4" key="1">
    <citation type="submission" date="2013-11" db="EMBL/GenBank/DDBJ databases">
        <title>Metagenomic analysis of a methanogenic consortium involved in long chain n-alkane degradation.</title>
        <authorList>
            <person name="Davidova I.A."/>
            <person name="Callaghan A.V."/>
            <person name="Wawrik B."/>
            <person name="Pruitt S."/>
            <person name="Marks C."/>
            <person name="Duncan K.E."/>
            <person name="Suflita J.M."/>
        </authorList>
    </citation>
    <scope>NUCLEOTIDE SEQUENCE [LARGE SCALE GENOMIC DNA]</scope>
    <source>
        <strain evidence="3 4">SPR</strain>
    </source>
</reference>
<dbReference type="SUPFAM" id="SSF75304">
    <property type="entry name" value="Amidase signature (AS) enzymes"/>
    <property type="match status" value="1"/>
</dbReference>
<dbReference type="GO" id="GO:0003824">
    <property type="term" value="F:catalytic activity"/>
    <property type="evidence" value="ECO:0007669"/>
    <property type="project" value="InterPro"/>
</dbReference>
<dbReference type="InterPro" id="IPR023631">
    <property type="entry name" value="Amidase_dom"/>
</dbReference>
<evidence type="ECO:0000259" key="2">
    <source>
        <dbReference type="Pfam" id="PF01425"/>
    </source>
</evidence>
<dbReference type="InterPro" id="IPR020556">
    <property type="entry name" value="Amidase_CS"/>
</dbReference>
<dbReference type="STRING" id="1429043.X474_11905"/>
<dbReference type="PANTHER" id="PTHR11895">
    <property type="entry name" value="TRANSAMIDASE"/>
    <property type="match status" value="1"/>
</dbReference>
<evidence type="ECO:0000256" key="1">
    <source>
        <dbReference type="ARBA" id="ARBA00009199"/>
    </source>
</evidence>
<dbReference type="Proteomes" id="UP000032233">
    <property type="component" value="Unassembled WGS sequence"/>
</dbReference>
<comment type="similarity">
    <text evidence="1">Belongs to the amidase family.</text>
</comment>
<protein>
    <submittedName>
        <fullName evidence="3">Amidase</fullName>
    </submittedName>
</protein>